<feature type="domain" description="Mechanosensitive ion channel transmembrane helices 2/3" evidence="10">
    <location>
        <begin position="72"/>
        <end position="112"/>
    </location>
</feature>
<evidence type="ECO:0000259" key="10">
    <source>
        <dbReference type="Pfam" id="PF21088"/>
    </source>
</evidence>
<keyword evidence="4 7" id="KW-0812">Transmembrane</keyword>
<evidence type="ECO:0000256" key="2">
    <source>
        <dbReference type="ARBA" id="ARBA00008017"/>
    </source>
</evidence>
<proteinExistence type="inferred from homology"/>
<dbReference type="InterPro" id="IPR049142">
    <property type="entry name" value="MS_channel_1st"/>
</dbReference>
<dbReference type="SUPFAM" id="SSF82689">
    <property type="entry name" value="Mechanosensitive channel protein MscS (YggB), C-terminal domain"/>
    <property type="match status" value="1"/>
</dbReference>
<dbReference type="Proteomes" id="UP000309215">
    <property type="component" value="Unassembled WGS sequence"/>
</dbReference>
<reference evidence="11 12" key="1">
    <citation type="submission" date="2019-04" db="EMBL/GenBank/DDBJ databases">
        <authorList>
            <person name="Li Y."/>
            <person name="Wang J."/>
        </authorList>
    </citation>
    <scope>NUCLEOTIDE SEQUENCE [LARGE SCALE GENOMIC DNA]</scope>
    <source>
        <strain evidence="11 12">DSM 14668</strain>
    </source>
</reference>
<evidence type="ECO:0000313" key="12">
    <source>
        <dbReference type="Proteomes" id="UP000309215"/>
    </source>
</evidence>
<dbReference type="GO" id="GO:0005886">
    <property type="term" value="C:plasma membrane"/>
    <property type="evidence" value="ECO:0007669"/>
    <property type="project" value="UniProtKB-SubCell"/>
</dbReference>
<evidence type="ECO:0000256" key="6">
    <source>
        <dbReference type="ARBA" id="ARBA00023136"/>
    </source>
</evidence>
<feature type="transmembrane region" description="Helical" evidence="7">
    <location>
        <begin position="68"/>
        <end position="86"/>
    </location>
</feature>
<dbReference type="GO" id="GO:0008381">
    <property type="term" value="F:mechanosensitive monoatomic ion channel activity"/>
    <property type="evidence" value="ECO:0007669"/>
    <property type="project" value="InterPro"/>
</dbReference>
<evidence type="ECO:0000313" key="11">
    <source>
        <dbReference type="EMBL" id="TKD01365.1"/>
    </source>
</evidence>
<dbReference type="AlphaFoldDB" id="A0A4U1J2Q2"/>
<gene>
    <name evidence="11" type="ORF">E8A74_31470</name>
</gene>
<comment type="similarity">
    <text evidence="2">Belongs to the MscS (TC 1.A.23) family.</text>
</comment>
<dbReference type="Pfam" id="PF21088">
    <property type="entry name" value="MS_channel_1st"/>
    <property type="match status" value="1"/>
</dbReference>
<keyword evidence="6 7" id="KW-0472">Membrane</keyword>
<dbReference type="InterPro" id="IPR006685">
    <property type="entry name" value="MscS_channel_2nd"/>
</dbReference>
<dbReference type="InterPro" id="IPR049278">
    <property type="entry name" value="MS_channel_C"/>
</dbReference>
<protein>
    <submittedName>
        <fullName evidence="11">Mechanosensitive ion channel family protein</fullName>
    </submittedName>
</protein>
<feature type="transmembrane region" description="Helical" evidence="7">
    <location>
        <begin position="98"/>
        <end position="127"/>
    </location>
</feature>
<name>A0A4U1J2Q2_9BACT</name>
<dbReference type="Pfam" id="PF21082">
    <property type="entry name" value="MS_channel_3rd"/>
    <property type="match status" value="1"/>
</dbReference>
<dbReference type="Gene3D" id="1.10.287.1260">
    <property type="match status" value="1"/>
</dbReference>
<evidence type="ECO:0000256" key="4">
    <source>
        <dbReference type="ARBA" id="ARBA00022692"/>
    </source>
</evidence>
<comment type="caution">
    <text evidence="11">The sequence shown here is derived from an EMBL/GenBank/DDBJ whole genome shotgun (WGS) entry which is preliminary data.</text>
</comment>
<dbReference type="Gene3D" id="3.30.70.100">
    <property type="match status" value="1"/>
</dbReference>
<evidence type="ECO:0000256" key="1">
    <source>
        <dbReference type="ARBA" id="ARBA00004651"/>
    </source>
</evidence>
<dbReference type="InterPro" id="IPR011014">
    <property type="entry name" value="MscS_channel_TM-2"/>
</dbReference>
<feature type="domain" description="Mechanosensitive ion channel MscS" evidence="8">
    <location>
        <begin position="114"/>
        <end position="178"/>
    </location>
</feature>
<organism evidence="11 12">
    <name type="scientific">Polyangium fumosum</name>
    <dbReference type="NCBI Taxonomy" id="889272"/>
    <lineage>
        <taxon>Bacteria</taxon>
        <taxon>Pseudomonadati</taxon>
        <taxon>Myxococcota</taxon>
        <taxon>Polyangia</taxon>
        <taxon>Polyangiales</taxon>
        <taxon>Polyangiaceae</taxon>
        <taxon>Polyangium</taxon>
    </lineage>
</organism>
<keyword evidence="5 7" id="KW-1133">Transmembrane helix</keyword>
<dbReference type="InterPro" id="IPR023408">
    <property type="entry name" value="MscS_beta-dom_sf"/>
</dbReference>
<evidence type="ECO:0000256" key="3">
    <source>
        <dbReference type="ARBA" id="ARBA00022475"/>
    </source>
</evidence>
<evidence type="ECO:0000256" key="5">
    <source>
        <dbReference type="ARBA" id="ARBA00022989"/>
    </source>
</evidence>
<feature type="domain" description="Mechanosensitive ion channel MscS C-terminal" evidence="9">
    <location>
        <begin position="185"/>
        <end position="263"/>
    </location>
</feature>
<comment type="subcellular location">
    <subcellularLocation>
        <location evidence="1">Cell membrane</location>
        <topology evidence="1">Multi-pass membrane protein</topology>
    </subcellularLocation>
</comment>
<dbReference type="PANTHER" id="PTHR30221:SF8">
    <property type="entry name" value="SMALL-CONDUCTANCE MECHANOSENSITIVE CHANNEL"/>
    <property type="match status" value="1"/>
</dbReference>
<sequence>MQETMNHVSATLTSLKTTLVEFAVRYGFQILGASVIVLVGFKTAGYLTRMLDTWLEKKTTIDVALRSLIVRLLRFVVVGATIVIAAEKIGVPVASLIAGLGVAGVGIGLAMQGVLSNLIAGMTIFFLKPFRVGEYIDVLKEHGEVVDITLFSTTLRHTDQSLIVIPNRQIAGEILHNYGTKRQLDIEIGIAYASDIGKAIDVATETVLADPRVLKEPAPLIGVRKVGDSALTVSVRPWVPVPEYEQTLLGLYRAIFEAYRECGVDVPHPQREIRVIHAETGAARAALGAPVVKVN</sequence>
<evidence type="ECO:0000256" key="7">
    <source>
        <dbReference type="SAM" id="Phobius"/>
    </source>
</evidence>
<keyword evidence="3" id="KW-1003">Cell membrane</keyword>
<dbReference type="InterPro" id="IPR045275">
    <property type="entry name" value="MscS_archaea/bacteria_type"/>
</dbReference>
<evidence type="ECO:0000259" key="8">
    <source>
        <dbReference type="Pfam" id="PF00924"/>
    </source>
</evidence>
<dbReference type="PANTHER" id="PTHR30221">
    <property type="entry name" value="SMALL-CONDUCTANCE MECHANOSENSITIVE CHANNEL"/>
    <property type="match status" value="1"/>
</dbReference>
<keyword evidence="12" id="KW-1185">Reference proteome</keyword>
<dbReference type="Gene3D" id="2.30.30.60">
    <property type="match status" value="1"/>
</dbReference>
<accession>A0A4U1J2Q2</accession>
<dbReference type="Pfam" id="PF00924">
    <property type="entry name" value="MS_channel_2nd"/>
    <property type="match status" value="1"/>
</dbReference>
<feature type="transmembrane region" description="Helical" evidence="7">
    <location>
        <begin position="26"/>
        <end position="47"/>
    </location>
</feature>
<dbReference type="SUPFAM" id="SSF82861">
    <property type="entry name" value="Mechanosensitive channel protein MscS (YggB), transmembrane region"/>
    <property type="match status" value="1"/>
</dbReference>
<dbReference type="OrthoDB" id="9784565at2"/>
<dbReference type="RefSeq" id="WP_136932811.1">
    <property type="nucleotide sequence ID" value="NZ_SSMQ01000040.1"/>
</dbReference>
<dbReference type="SUPFAM" id="SSF50182">
    <property type="entry name" value="Sm-like ribonucleoproteins"/>
    <property type="match status" value="1"/>
</dbReference>
<dbReference type="EMBL" id="SSMQ01000040">
    <property type="protein sequence ID" value="TKD01365.1"/>
    <property type="molecule type" value="Genomic_DNA"/>
</dbReference>
<evidence type="ECO:0000259" key="9">
    <source>
        <dbReference type="Pfam" id="PF21082"/>
    </source>
</evidence>
<dbReference type="InterPro" id="IPR011066">
    <property type="entry name" value="MscS_channel_C_sf"/>
</dbReference>
<dbReference type="InterPro" id="IPR010920">
    <property type="entry name" value="LSM_dom_sf"/>
</dbReference>